<sequence length="127" mass="13885">MYILHRDFLRAVAPNEGFLELSRVCDAFEFPREATITICGQSLLGTESLSLEVLQFVGLRFNEDGTVGNPFGVEEAVLPHPDAPQQAAGHGYLGASIKQRHPTELFFAHESDHDLSGLQTTSMIASV</sequence>
<dbReference type="Gramene" id="EFJ25830">
    <property type="protein sequence ID" value="EFJ25830"/>
    <property type="gene ID" value="SELMODRAFT_442104"/>
</dbReference>
<dbReference type="InParanoid" id="D8RQC1"/>
<dbReference type="HOGENOM" id="CLU_1974361_0_0_1"/>
<dbReference type="KEGG" id="smo:SELMODRAFT_442104"/>
<evidence type="ECO:0000313" key="1">
    <source>
        <dbReference type="EMBL" id="EFJ25830.1"/>
    </source>
</evidence>
<name>D8RQC1_SELML</name>
<protein>
    <submittedName>
        <fullName evidence="1">Uncharacterized protein</fullName>
    </submittedName>
</protein>
<dbReference type="Proteomes" id="UP000001514">
    <property type="component" value="Unassembled WGS sequence"/>
</dbReference>
<dbReference type="EMBL" id="GL377586">
    <property type="protein sequence ID" value="EFJ25830.1"/>
    <property type="molecule type" value="Genomic_DNA"/>
</dbReference>
<evidence type="ECO:0000313" key="2">
    <source>
        <dbReference type="Proteomes" id="UP000001514"/>
    </source>
</evidence>
<proteinExistence type="predicted"/>
<organism evidence="2">
    <name type="scientific">Selaginella moellendorffii</name>
    <name type="common">Spikemoss</name>
    <dbReference type="NCBI Taxonomy" id="88036"/>
    <lineage>
        <taxon>Eukaryota</taxon>
        <taxon>Viridiplantae</taxon>
        <taxon>Streptophyta</taxon>
        <taxon>Embryophyta</taxon>
        <taxon>Tracheophyta</taxon>
        <taxon>Lycopodiopsida</taxon>
        <taxon>Selaginellales</taxon>
        <taxon>Selaginellaceae</taxon>
        <taxon>Selaginella</taxon>
    </lineage>
</organism>
<reference evidence="1 2" key="1">
    <citation type="journal article" date="2011" name="Science">
        <title>The Selaginella genome identifies genetic changes associated with the evolution of vascular plants.</title>
        <authorList>
            <person name="Banks J.A."/>
            <person name="Nishiyama T."/>
            <person name="Hasebe M."/>
            <person name="Bowman J.L."/>
            <person name="Gribskov M."/>
            <person name="dePamphilis C."/>
            <person name="Albert V.A."/>
            <person name="Aono N."/>
            <person name="Aoyama T."/>
            <person name="Ambrose B.A."/>
            <person name="Ashton N.W."/>
            <person name="Axtell M.J."/>
            <person name="Barker E."/>
            <person name="Barker M.S."/>
            <person name="Bennetzen J.L."/>
            <person name="Bonawitz N.D."/>
            <person name="Chapple C."/>
            <person name="Cheng C."/>
            <person name="Correa L.G."/>
            <person name="Dacre M."/>
            <person name="DeBarry J."/>
            <person name="Dreyer I."/>
            <person name="Elias M."/>
            <person name="Engstrom E.M."/>
            <person name="Estelle M."/>
            <person name="Feng L."/>
            <person name="Finet C."/>
            <person name="Floyd S.K."/>
            <person name="Frommer W.B."/>
            <person name="Fujita T."/>
            <person name="Gramzow L."/>
            <person name="Gutensohn M."/>
            <person name="Harholt J."/>
            <person name="Hattori M."/>
            <person name="Heyl A."/>
            <person name="Hirai T."/>
            <person name="Hiwatashi Y."/>
            <person name="Ishikawa M."/>
            <person name="Iwata M."/>
            <person name="Karol K.G."/>
            <person name="Koehler B."/>
            <person name="Kolukisaoglu U."/>
            <person name="Kubo M."/>
            <person name="Kurata T."/>
            <person name="Lalonde S."/>
            <person name="Li K."/>
            <person name="Li Y."/>
            <person name="Litt A."/>
            <person name="Lyons E."/>
            <person name="Manning G."/>
            <person name="Maruyama T."/>
            <person name="Michael T.P."/>
            <person name="Mikami K."/>
            <person name="Miyazaki S."/>
            <person name="Morinaga S."/>
            <person name="Murata T."/>
            <person name="Mueller-Roeber B."/>
            <person name="Nelson D.R."/>
            <person name="Obara M."/>
            <person name="Oguri Y."/>
            <person name="Olmstead R.G."/>
            <person name="Onodera N."/>
            <person name="Petersen B.L."/>
            <person name="Pils B."/>
            <person name="Prigge M."/>
            <person name="Rensing S.A."/>
            <person name="Riano-Pachon D.M."/>
            <person name="Roberts A.W."/>
            <person name="Sato Y."/>
            <person name="Scheller H.V."/>
            <person name="Schulz B."/>
            <person name="Schulz C."/>
            <person name="Shakirov E.V."/>
            <person name="Shibagaki N."/>
            <person name="Shinohara N."/>
            <person name="Shippen D.E."/>
            <person name="Soerensen I."/>
            <person name="Sotooka R."/>
            <person name="Sugimoto N."/>
            <person name="Sugita M."/>
            <person name="Sumikawa N."/>
            <person name="Tanurdzic M."/>
            <person name="Theissen G."/>
            <person name="Ulvskov P."/>
            <person name="Wakazuki S."/>
            <person name="Weng J.K."/>
            <person name="Willats W.W."/>
            <person name="Wipf D."/>
            <person name="Wolf P.G."/>
            <person name="Yang L."/>
            <person name="Zimmer A.D."/>
            <person name="Zhu Q."/>
            <person name="Mitros T."/>
            <person name="Hellsten U."/>
            <person name="Loque D."/>
            <person name="Otillar R."/>
            <person name="Salamov A."/>
            <person name="Schmutz J."/>
            <person name="Shapiro H."/>
            <person name="Lindquist E."/>
            <person name="Lucas S."/>
            <person name="Rokhsar D."/>
            <person name="Grigoriev I.V."/>
        </authorList>
    </citation>
    <scope>NUCLEOTIDE SEQUENCE [LARGE SCALE GENOMIC DNA]</scope>
</reference>
<keyword evidence="2" id="KW-1185">Reference proteome</keyword>
<dbReference type="AlphaFoldDB" id="D8RQC1"/>
<gene>
    <name evidence="1" type="ORF">SELMODRAFT_442104</name>
</gene>
<accession>D8RQC1</accession>